<sequence>MPDLFAASPTQIAPYLEELRQKDALSIPLLSEPGRQRLLEAAQALTYRRAKPYMGAPGREVQQDFEICMAFDSGSAFMELAKQLGEHLRAAASSMSEPPLTDELRFNDIAVQRYTPGSAGITPHRDFLQFRQVVVLIILAGQGRFFTCDNREGLNPVEVPVKPGDALLMQAPGFGGQARQPLHFLRDITEQRVIVGLRYDAKKAS</sequence>
<dbReference type="SUPFAM" id="SSF51197">
    <property type="entry name" value="Clavaminate synthase-like"/>
    <property type="match status" value="1"/>
</dbReference>
<name>A0A545TXQ9_9PROT</name>
<accession>A0A545TXQ9</accession>
<evidence type="ECO:0000313" key="1">
    <source>
        <dbReference type="EMBL" id="TQV81974.1"/>
    </source>
</evidence>
<dbReference type="OrthoDB" id="582442at2"/>
<dbReference type="Proteomes" id="UP000315252">
    <property type="component" value="Unassembled WGS sequence"/>
</dbReference>
<dbReference type="Gene3D" id="2.60.120.590">
    <property type="entry name" value="Alpha-ketoglutarate-dependent dioxygenase AlkB-like"/>
    <property type="match status" value="1"/>
</dbReference>
<evidence type="ECO:0008006" key="3">
    <source>
        <dbReference type="Google" id="ProtNLM"/>
    </source>
</evidence>
<gene>
    <name evidence="1" type="ORF">FKG95_07000</name>
</gene>
<keyword evidence="2" id="KW-1185">Reference proteome</keyword>
<protein>
    <recommendedName>
        <fullName evidence="3">Fe2OG dioxygenase domain-containing protein</fullName>
    </recommendedName>
</protein>
<proteinExistence type="predicted"/>
<organism evidence="1 2">
    <name type="scientific">Denitrobaculum tricleocarpae</name>
    <dbReference type="NCBI Taxonomy" id="2591009"/>
    <lineage>
        <taxon>Bacteria</taxon>
        <taxon>Pseudomonadati</taxon>
        <taxon>Pseudomonadota</taxon>
        <taxon>Alphaproteobacteria</taxon>
        <taxon>Rhodospirillales</taxon>
        <taxon>Rhodospirillaceae</taxon>
        <taxon>Denitrobaculum</taxon>
    </lineage>
</organism>
<evidence type="ECO:0000313" key="2">
    <source>
        <dbReference type="Proteomes" id="UP000315252"/>
    </source>
</evidence>
<dbReference type="InterPro" id="IPR037151">
    <property type="entry name" value="AlkB-like_sf"/>
</dbReference>
<dbReference type="AlphaFoldDB" id="A0A545TXQ9"/>
<dbReference type="EMBL" id="VHSH01000002">
    <property type="protein sequence ID" value="TQV81974.1"/>
    <property type="molecule type" value="Genomic_DNA"/>
</dbReference>
<dbReference type="RefSeq" id="WP_142895605.1">
    <property type="nucleotide sequence ID" value="NZ_ML660053.1"/>
</dbReference>
<comment type="caution">
    <text evidence="1">The sequence shown here is derived from an EMBL/GenBank/DDBJ whole genome shotgun (WGS) entry which is preliminary data.</text>
</comment>
<reference evidence="1 2" key="1">
    <citation type="submission" date="2019-06" db="EMBL/GenBank/DDBJ databases">
        <title>Whole genome sequence for Rhodospirillaceae sp. R148.</title>
        <authorList>
            <person name="Wang G."/>
        </authorList>
    </citation>
    <scope>NUCLEOTIDE SEQUENCE [LARGE SCALE GENOMIC DNA]</scope>
    <source>
        <strain evidence="1 2">R148</strain>
    </source>
</reference>